<evidence type="ECO:0000313" key="4">
    <source>
        <dbReference type="Proteomes" id="UP000738826"/>
    </source>
</evidence>
<organism evidence="3 4">
    <name type="scientific">Candidatus Altarchaeum hamiconexum</name>
    <dbReference type="NCBI Taxonomy" id="1803513"/>
    <lineage>
        <taxon>Archaea</taxon>
        <taxon>Candidatus Altarchaeota</taxon>
        <taxon>Candidatus Altiarchaeia</taxon>
        <taxon>Candidatus Altarchaeales</taxon>
        <taxon>Candidatus Altarchaeaceae</taxon>
        <taxon>Candidatus Altarchaeum</taxon>
    </lineage>
</organism>
<evidence type="ECO:0000313" key="2">
    <source>
        <dbReference type="EMBL" id="NCN64933.1"/>
    </source>
</evidence>
<evidence type="ECO:0000259" key="1">
    <source>
        <dbReference type="Pfam" id="PF03050"/>
    </source>
</evidence>
<sequence>MKDILEEAGISVSEGEISNILTKEKKDEFTKEKKDIFEVGMEHSEYVHGDDSGARHKGINHHVHVFCTALFTAFFITMSKSKKEIREILGLKENEQLDKILITDDAKQYYYIAILHALCWIHEIRPYRKLGAHPFKLG</sequence>
<comment type="caution">
    <text evidence="3">The sequence shown here is derived from an EMBL/GenBank/DDBJ whole genome shotgun (WGS) entry which is preliminary data.</text>
</comment>
<dbReference type="Proteomes" id="UP000768163">
    <property type="component" value="Unassembled WGS sequence"/>
</dbReference>
<dbReference type="Proteomes" id="UP000738826">
    <property type="component" value="Unassembled WGS sequence"/>
</dbReference>
<accession>A0A8J7Z1X3</accession>
<dbReference type="EMBL" id="JAACVF010000060">
    <property type="protein sequence ID" value="NCN64933.1"/>
    <property type="molecule type" value="Genomic_DNA"/>
</dbReference>
<proteinExistence type="predicted"/>
<protein>
    <submittedName>
        <fullName evidence="3">Transposase</fullName>
    </submittedName>
</protein>
<evidence type="ECO:0000313" key="3">
    <source>
        <dbReference type="EMBL" id="NCS91483.1"/>
    </source>
</evidence>
<name>A0A8J7Z1X3_9ARCH</name>
<dbReference type="InterPro" id="IPR004291">
    <property type="entry name" value="Transposase_IS66_central"/>
</dbReference>
<dbReference type="AlphaFoldDB" id="A0A8J7Z1X3"/>
<dbReference type="EMBL" id="JAACQH010000068">
    <property type="protein sequence ID" value="NCS91483.1"/>
    <property type="molecule type" value="Genomic_DNA"/>
</dbReference>
<feature type="domain" description="Transposase IS66 central" evidence="1">
    <location>
        <begin position="2"/>
        <end position="129"/>
    </location>
</feature>
<reference evidence="3" key="1">
    <citation type="submission" date="2019-11" db="EMBL/GenBank/DDBJ databases">
        <title>Lipid analysis of CO2-rich subsurface aquifers suggests an autotrophy-based deep biosphere with lysolipids enriched in CPR bacteria.</title>
        <authorList>
            <person name="Probst A.J."/>
            <person name="Elling F.J."/>
            <person name="Castelle C.J."/>
            <person name="Zhu Q."/>
            <person name="Elvert M."/>
            <person name="Birarda G."/>
            <person name="Holman H.-Y."/>
            <person name="Lane K.R."/>
            <person name="Ladd B."/>
            <person name="Ryan M.C."/>
            <person name="Woyke T."/>
            <person name="Hinrichs K.-U."/>
            <person name="Banfield J.F."/>
        </authorList>
    </citation>
    <scope>NUCLEOTIDE SEQUENCE</scope>
    <source>
        <strain evidence="2">CG_2015-01_33_1645</strain>
        <strain evidence="3">CG_2015-04_33_537</strain>
    </source>
</reference>
<dbReference type="Pfam" id="PF03050">
    <property type="entry name" value="DDE_Tnp_IS66"/>
    <property type="match status" value="1"/>
</dbReference>
<gene>
    <name evidence="3" type="ORF">GW779_03605</name>
    <name evidence="2" type="ORF">GW910_02500</name>
</gene>